<feature type="compositionally biased region" description="Basic and acidic residues" evidence="1">
    <location>
        <begin position="93"/>
        <end position="110"/>
    </location>
</feature>
<protein>
    <recommendedName>
        <fullName evidence="4">H15 domain-containing protein</fullName>
    </recommendedName>
</protein>
<gene>
    <name evidence="2" type="ORF">JTE90_026682</name>
</gene>
<dbReference type="Proteomes" id="UP000827092">
    <property type="component" value="Unassembled WGS sequence"/>
</dbReference>
<feature type="region of interest" description="Disordered" evidence="1">
    <location>
        <begin position="86"/>
        <end position="110"/>
    </location>
</feature>
<comment type="caution">
    <text evidence="2">The sequence shown here is derived from an EMBL/GenBank/DDBJ whole genome shotgun (WGS) entry which is preliminary data.</text>
</comment>
<proteinExistence type="predicted"/>
<evidence type="ECO:0000256" key="1">
    <source>
        <dbReference type="SAM" id="MobiDB-lite"/>
    </source>
</evidence>
<dbReference type="EMBL" id="JAFNEN010000193">
    <property type="protein sequence ID" value="KAG8190112.1"/>
    <property type="molecule type" value="Genomic_DNA"/>
</dbReference>
<evidence type="ECO:0008006" key="4">
    <source>
        <dbReference type="Google" id="ProtNLM"/>
    </source>
</evidence>
<organism evidence="2 3">
    <name type="scientific">Oedothorax gibbosus</name>
    <dbReference type="NCBI Taxonomy" id="931172"/>
    <lineage>
        <taxon>Eukaryota</taxon>
        <taxon>Metazoa</taxon>
        <taxon>Ecdysozoa</taxon>
        <taxon>Arthropoda</taxon>
        <taxon>Chelicerata</taxon>
        <taxon>Arachnida</taxon>
        <taxon>Araneae</taxon>
        <taxon>Araneomorphae</taxon>
        <taxon>Entelegynae</taxon>
        <taxon>Araneoidea</taxon>
        <taxon>Linyphiidae</taxon>
        <taxon>Erigoninae</taxon>
        <taxon>Oedothorax</taxon>
    </lineage>
</organism>
<sequence>MKPKPIAPKKYPDINSAPVKRLLKWIITTVSSTGGGVTYTQIKKIANSTERKAAASYYVKDILQPFLDHGRLLKVGYKYVLPQSPNKKQVAKKTTETDKKKIAKKTPENKSAENRLMQNVRNSPPEIEVKRSILQVRDAMAEISQLQGAASNEARFPHTMDAEMSLLISYTDVLSQKKGTIEPSQTVNAEEPLQNTTSAELSKFF</sequence>
<evidence type="ECO:0000313" key="3">
    <source>
        <dbReference type="Proteomes" id="UP000827092"/>
    </source>
</evidence>
<dbReference type="AlphaFoldDB" id="A0AAV6V251"/>
<keyword evidence="3" id="KW-1185">Reference proteome</keyword>
<accession>A0AAV6V251</accession>
<name>A0AAV6V251_9ARAC</name>
<evidence type="ECO:0000313" key="2">
    <source>
        <dbReference type="EMBL" id="KAG8190112.1"/>
    </source>
</evidence>
<reference evidence="2 3" key="1">
    <citation type="journal article" date="2022" name="Nat. Ecol. Evol.">
        <title>A masculinizing supergene underlies an exaggerated male reproductive morph in a spider.</title>
        <authorList>
            <person name="Hendrickx F."/>
            <person name="De Corte Z."/>
            <person name="Sonet G."/>
            <person name="Van Belleghem S.M."/>
            <person name="Kostlbacher S."/>
            <person name="Vangestel C."/>
        </authorList>
    </citation>
    <scope>NUCLEOTIDE SEQUENCE [LARGE SCALE GENOMIC DNA]</scope>
    <source>
        <strain evidence="2">W744_W776</strain>
    </source>
</reference>